<dbReference type="SUPFAM" id="SSF81383">
    <property type="entry name" value="F-box domain"/>
    <property type="match status" value="1"/>
</dbReference>
<dbReference type="Gene3D" id="1.20.1280.50">
    <property type="match status" value="1"/>
</dbReference>
<evidence type="ECO:0000259" key="2">
    <source>
        <dbReference type="PROSITE" id="PS50181"/>
    </source>
</evidence>
<feature type="compositionally biased region" description="Basic residues" evidence="1">
    <location>
        <begin position="570"/>
        <end position="582"/>
    </location>
</feature>
<dbReference type="Proteomes" id="UP001365542">
    <property type="component" value="Unassembled WGS sequence"/>
</dbReference>
<keyword evidence="4" id="KW-1185">Reference proteome</keyword>
<feature type="region of interest" description="Disordered" evidence="1">
    <location>
        <begin position="529"/>
        <end position="584"/>
    </location>
</feature>
<accession>A0AAV9XCD1</accession>
<dbReference type="Pfam" id="PF12014">
    <property type="entry name" value="Cyclin_D1_bind"/>
    <property type="match status" value="1"/>
</dbReference>
<dbReference type="InterPro" id="IPR001810">
    <property type="entry name" value="F-box_dom"/>
</dbReference>
<name>A0AAV9XCD1_9PEZI</name>
<organism evidence="3 4">
    <name type="scientific">Orbilia ellipsospora</name>
    <dbReference type="NCBI Taxonomy" id="2528407"/>
    <lineage>
        <taxon>Eukaryota</taxon>
        <taxon>Fungi</taxon>
        <taxon>Dikarya</taxon>
        <taxon>Ascomycota</taxon>
        <taxon>Pezizomycotina</taxon>
        <taxon>Orbiliomycetes</taxon>
        <taxon>Orbiliales</taxon>
        <taxon>Orbiliaceae</taxon>
        <taxon>Orbilia</taxon>
    </lineage>
</organism>
<evidence type="ECO:0000313" key="4">
    <source>
        <dbReference type="Proteomes" id="UP001365542"/>
    </source>
</evidence>
<feature type="domain" description="F-box" evidence="2">
    <location>
        <begin position="96"/>
        <end position="142"/>
    </location>
</feature>
<feature type="compositionally biased region" description="Basic and acidic residues" evidence="1">
    <location>
        <begin position="529"/>
        <end position="543"/>
    </location>
</feature>
<protein>
    <recommendedName>
        <fullName evidence="2">F-box domain-containing protein</fullName>
    </recommendedName>
</protein>
<dbReference type="PROSITE" id="PS50181">
    <property type="entry name" value="FBOX"/>
    <property type="match status" value="1"/>
</dbReference>
<proteinExistence type="predicted"/>
<dbReference type="SMART" id="SM00256">
    <property type="entry name" value="FBOX"/>
    <property type="match status" value="1"/>
</dbReference>
<feature type="compositionally biased region" description="Low complexity" evidence="1">
    <location>
        <begin position="560"/>
        <end position="569"/>
    </location>
</feature>
<reference evidence="3 4" key="1">
    <citation type="submission" date="2019-10" db="EMBL/GenBank/DDBJ databases">
        <authorList>
            <person name="Palmer J.M."/>
        </authorList>
    </citation>
    <scope>NUCLEOTIDE SEQUENCE [LARGE SCALE GENOMIC DNA]</scope>
    <source>
        <strain evidence="3 4">TWF694</strain>
    </source>
</reference>
<gene>
    <name evidence="3" type="ORF">TWF694_010235</name>
</gene>
<sequence length="619" mass="69851">MTHRHVLTLLISQSVTTEKSLFCWQPQRPPPEKPPLVPLPPQGYPSTTTSLTDRLPEIMSDMGNLDGKLSALTVAAPLHRISDSTPSKETENKNSSCKLLSLPSEILHQILLHLPEISLYSASLTCKRLQAVSLADPLWENILNSLDLPSPHPYLSYRALHHALSPHLYLKRKIFIGDRQFFGSFFITKYSPVSGNLEAFSLTVGPISHDTSFSWSYDPQVVFYPFNPRVHLRDEPEFKIAANSKASEDGEIPVSRRGILATYFRAEAILERDVYAQMAVWPPRIIPSASRVRNESSNGFRSGQAARQRGPFMRLPSGVSINGTSVSIGGFVNDVVGAQVDRSAYMEVGGGGKWEGGKWRVDGKERSGYPSDKAFRLRRWAVLGDPSGDIEGRFRMGERVETFAELDEVLWTPTEEYPYRGIWIGNSSPPEFHLFHQPDTSSPRKRLEVIKLTGDPDVPRGEYTWIVDDLSLPYRVADEDEYEWPGAKVYEGRGHIAEPGFKNDRFVGVEIILPSAEKDWQDAMELKQREERKGGEDGDERPATNEVGEGWGVGSEERGSASGTAASSQQRRRRDSARRNSRKSWLEESWVPRRAAVYWYSLPRYIQSFERVDIEKFLD</sequence>
<dbReference type="Pfam" id="PF12937">
    <property type="entry name" value="F-box-like"/>
    <property type="match status" value="1"/>
</dbReference>
<dbReference type="AlphaFoldDB" id="A0AAV9XCD1"/>
<comment type="caution">
    <text evidence="3">The sequence shown here is derived from an EMBL/GenBank/DDBJ whole genome shotgun (WGS) entry which is preliminary data.</text>
</comment>
<dbReference type="EMBL" id="JAVHJO010000007">
    <property type="protein sequence ID" value="KAK6538657.1"/>
    <property type="molecule type" value="Genomic_DNA"/>
</dbReference>
<dbReference type="InterPro" id="IPR036047">
    <property type="entry name" value="F-box-like_dom_sf"/>
</dbReference>
<evidence type="ECO:0000256" key="1">
    <source>
        <dbReference type="SAM" id="MobiDB-lite"/>
    </source>
</evidence>
<evidence type="ECO:0000313" key="3">
    <source>
        <dbReference type="EMBL" id="KAK6538657.1"/>
    </source>
</evidence>
<dbReference type="CDD" id="cd09917">
    <property type="entry name" value="F-box_SF"/>
    <property type="match status" value="1"/>
</dbReference>